<protein>
    <submittedName>
        <fullName evidence="2">Uncharacterized protein</fullName>
    </submittedName>
</protein>
<dbReference type="EMBL" id="MU826852">
    <property type="protein sequence ID" value="KAJ7371017.1"/>
    <property type="molecule type" value="Genomic_DNA"/>
</dbReference>
<dbReference type="Proteomes" id="UP001163046">
    <property type="component" value="Unassembled WGS sequence"/>
</dbReference>
<feature type="region of interest" description="Disordered" evidence="1">
    <location>
        <begin position="88"/>
        <end position="129"/>
    </location>
</feature>
<evidence type="ECO:0000313" key="3">
    <source>
        <dbReference type="Proteomes" id="UP001163046"/>
    </source>
</evidence>
<evidence type="ECO:0000313" key="2">
    <source>
        <dbReference type="EMBL" id="KAJ7371017.1"/>
    </source>
</evidence>
<sequence>MPRSLNSSYTDCVVARALLGNVTTRDGSGIHPSEDVVCVAEIDKNATDGLFSKKEFGKAMLSSAAVRWSSKVRTGQVRTGQVTRTGQVRTGQVQTVKGGGPSMDGPRANGPSAGDPGADGQTPDKTKTA</sequence>
<reference evidence="2" key="1">
    <citation type="submission" date="2023-01" db="EMBL/GenBank/DDBJ databases">
        <title>Genome assembly of the deep-sea coral Lophelia pertusa.</title>
        <authorList>
            <person name="Herrera S."/>
            <person name="Cordes E."/>
        </authorList>
    </citation>
    <scope>NUCLEOTIDE SEQUENCE</scope>
    <source>
        <strain evidence="2">USNM1676648</strain>
        <tissue evidence="2">Polyp</tissue>
    </source>
</reference>
<comment type="caution">
    <text evidence="2">The sequence shown here is derived from an EMBL/GenBank/DDBJ whole genome shotgun (WGS) entry which is preliminary data.</text>
</comment>
<gene>
    <name evidence="2" type="ORF">OS493_028174</name>
</gene>
<proteinExistence type="predicted"/>
<name>A0A9W9YX11_9CNID</name>
<dbReference type="AlphaFoldDB" id="A0A9W9YX11"/>
<organism evidence="2 3">
    <name type="scientific">Desmophyllum pertusum</name>
    <dbReference type="NCBI Taxonomy" id="174260"/>
    <lineage>
        <taxon>Eukaryota</taxon>
        <taxon>Metazoa</taxon>
        <taxon>Cnidaria</taxon>
        <taxon>Anthozoa</taxon>
        <taxon>Hexacorallia</taxon>
        <taxon>Scleractinia</taxon>
        <taxon>Caryophylliina</taxon>
        <taxon>Caryophylliidae</taxon>
        <taxon>Desmophyllum</taxon>
    </lineage>
</organism>
<accession>A0A9W9YX11</accession>
<evidence type="ECO:0000256" key="1">
    <source>
        <dbReference type="SAM" id="MobiDB-lite"/>
    </source>
</evidence>
<keyword evidence="3" id="KW-1185">Reference proteome</keyword>